<gene>
    <name evidence="2" type="ORF">FCS21_06100</name>
</gene>
<dbReference type="RefSeq" id="WP_138621440.1">
    <property type="nucleotide sequence ID" value="NZ_SZVP01000003.1"/>
</dbReference>
<dbReference type="OrthoDB" id="9807854at2"/>
<evidence type="ECO:0008006" key="4">
    <source>
        <dbReference type="Google" id="ProtNLM"/>
    </source>
</evidence>
<dbReference type="InterPro" id="IPR010870">
    <property type="entry name" value="Porin_O/P"/>
</dbReference>
<evidence type="ECO:0000313" key="3">
    <source>
        <dbReference type="Proteomes" id="UP000307702"/>
    </source>
</evidence>
<evidence type="ECO:0000256" key="1">
    <source>
        <dbReference type="SAM" id="SignalP"/>
    </source>
</evidence>
<keyword evidence="1" id="KW-0732">Signal</keyword>
<dbReference type="EMBL" id="SZVP01000003">
    <property type="protein sequence ID" value="TMM46522.1"/>
    <property type="molecule type" value="Genomic_DNA"/>
</dbReference>
<sequence>MRITPVFNTSLLLLGISSPVLADSNTSQDEVLTQEINNLYQKFTVLEKRASTSWVNNLIIGAFIQADARYFGDDGTGTDTFLIRRARIDVRGKINDNFSFRVLPEFGDDKNGELLDAYVDWKTGDSASLRIGKFKSPLGLERVQSGSRLLFLERGLTDNLVPNRDAGIAWNYKNKVQQVTIGIANNAGDRIDSGVDNDDTKVAYARIYSQPESLGGLGIGIAGSVGRSELNSALPTYKTSSRATVFRYNNDVLRDGTEARIAPHFTYYKGQFGAFGEYVSSSLTLTNSQNQQAVISNNAWQLVGSWMLSGEKNSWGTVTPKSKNGAWEVVARLAELDIDEDVFIAHADSTHSISNINSVTLGLNWHVNNKVKVLVNYEISDFDDGNAVGQDRLDEKLLSARLQLNF</sequence>
<proteinExistence type="predicted"/>
<dbReference type="SUPFAM" id="SSF56935">
    <property type="entry name" value="Porins"/>
    <property type="match status" value="1"/>
</dbReference>
<reference evidence="2 3" key="1">
    <citation type="submission" date="2019-05" db="EMBL/GenBank/DDBJ databases">
        <title>Colwellia ponticola sp. nov., isolated from seawater.</title>
        <authorList>
            <person name="Yoon J.-H."/>
        </authorList>
    </citation>
    <scope>NUCLEOTIDE SEQUENCE [LARGE SCALE GENOMIC DNA]</scope>
    <source>
        <strain evidence="2 3">OISW-25</strain>
    </source>
</reference>
<dbReference type="InterPro" id="IPR023614">
    <property type="entry name" value="Porin_dom_sf"/>
</dbReference>
<dbReference type="Gene3D" id="2.40.160.10">
    <property type="entry name" value="Porin"/>
    <property type="match status" value="1"/>
</dbReference>
<dbReference type="Proteomes" id="UP000307702">
    <property type="component" value="Unassembled WGS sequence"/>
</dbReference>
<dbReference type="Pfam" id="PF07396">
    <property type="entry name" value="Porin_O_P"/>
    <property type="match status" value="1"/>
</dbReference>
<feature type="signal peptide" evidence="1">
    <location>
        <begin position="1"/>
        <end position="22"/>
    </location>
</feature>
<keyword evidence="3" id="KW-1185">Reference proteome</keyword>
<feature type="chain" id="PRO_5034904814" description="Porin" evidence="1">
    <location>
        <begin position="23"/>
        <end position="406"/>
    </location>
</feature>
<evidence type="ECO:0000313" key="2">
    <source>
        <dbReference type="EMBL" id="TMM46522.1"/>
    </source>
</evidence>
<comment type="caution">
    <text evidence="2">The sequence shown here is derived from an EMBL/GenBank/DDBJ whole genome shotgun (WGS) entry which is preliminary data.</text>
</comment>
<organism evidence="2 3">
    <name type="scientific">Colwellia ponticola</name>
    <dbReference type="NCBI Taxonomy" id="2304625"/>
    <lineage>
        <taxon>Bacteria</taxon>
        <taxon>Pseudomonadati</taxon>
        <taxon>Pseudomonadota</taxon>
        <taxon>Gammaproteobacteria</taxon>
        <taxon>Alteromonadales</taxon>
        <taxon>Colwelliaceae</taxon>
        <taxon>Colwellia</taxon>
    </lineage>
</organism>
<protein>
    <recommendedName>
        <fullName evidence="4">Porin</fullName>
    </recommendedName>
</protein>
<accession>A0A8H2PMJ8</accession>
<name>A0A8H2PMJ8_9GAMM</name>
<dbReference type="AlphaFoldDB" id="A0A8H2PMJ8"/>